<dbReference type="RefSeq" id="WP_188124594.1">
    <property type="nucleotide sequence ID" value="NZ_BOMP01000186.1"/>
</dbReference>
<evidence type="ECO:0000313" key="3">
    <source>
        <dbReference type="Proteomes" id="UP000590511"/>
    </source>
</evidence>
<dbReference type="Pfam" id="PF19560">
    <property type="entry name" value="DUF6082"/>
    <property type="match status" value="1"/>
</dbReference>
<dbReference type="AlphaFoldDB" id="A0A7W7HLR9"/>
<keyword evidence="1" id="KW-0472">Membrane</keyword>
<feature type="transmembrane region" description="Helical" evidence="1">
    <location>
        <begin position="31"/>
        <end position="54"/>
    </location>
</feature>
<evidence type="ECO:0000313" key="2">
    <source>
        <dbReference type="EMBL" id="MBB4752816.1"/>
    </source>
</evidence>
<proteinExistence type="predicted"/>
<dbReference type="InterPro" id="IPR045728">
    <property type="entry name" value="DUF6082"/>
</dbReference>
<accession>A0A7W7HLR9</accession>
<keyword evidence="1" id="KW-1133">Transmembrane helix</keyword>
<evidence type="ECO:0000256" key="1">
    <source>
        <dbReference type="SAM" id="Phobius"/>
    </source>
</evidence>
<keyword evidence="1" id="KW-0812">Transmembrane</keyword>
<feature type="transmembrane region" description="Helical" evidence="1">
    <location>
        <begin position="74"/>
        <end position="93"/>
    </location>
</feature>
<dbReference type="EMBL" id="JACHNC010000001">
    <property type="protein sequence ID" value="MBB4752816.1"/>
    <property type="molecule type" value="Genomic_DNA"/>
</dbReference>
<gene>
    <name evidence="2" type="ORF">BJ964_006977</name>
</gene>
<reference evidence="2 3" key="1">
    <citation type="submission" date="2020-08" db="EMBL/GenBank/DDBJ databases">
        <title>Sequencing the genomes of 1000 actinobacteria strains.</title>
        <authorList>
            <person name="Klenk H.-P."/>
        </authorList>
    </citation>
    <scope>NUCLEOTIDE SEQUENCE [LARGE SCALE GENOMIC DNA]</scope>
    <source>
        <strain evidence="2 3">DSM 43150</strain>
    </source>
</reference>
<comment type="caution">
    <text evidence="2">The sequence shown here is derived from an EMBL/GenBank/DDBJ whole genome shotgun (WGS) entry which is preliminary data.</text>
</comment>
<dbReference type="Proteomes" id="UP000590511">
    <property type="component" value="Unassembled WGS sequence"/>
</dbReference>
<protein>
    <submittedName>
        <fullName evidence="2">Uncharacterized protein</fullName>
    </submittedName>
</protein>
<organism evidence="2 3">
    <name type="scientific">Actinoplanes lobatus</name>
    <dbReference type="NCBI Taxonomy" id="113568"/>
    <lineage>
        <taxon>Bacteria</taxon>
        <taxon>Bacillati</taxon>
        <taxon>Actinomycetota</taxon>
        <taxon>Actinomycetes</taxon>
        <taxon>Micromonosporales</taxon>
        <taxon>Micromonosporaceae</taxon>
        <taxon>Actinoplanes</taxon>
    </lineage>
</organism>
<sequence length="249" mass="27969">MLIPHLTVKLGIDDDGGIVIKIHGRRPRRNLAIILMAFLLLAGFMMSPFLLGYIGAHSPETWNHLSDVGQSYGFASAFLSAIALLVVSVSVSMQARQYGLMQHQILRSMQAEVLNLAMTNADPLMACYGAASVEDSRKLQQWLFLTYRARYWLLMYEAGEISEDDLRIEYAPEIYGNTVAREWWSFARIIWVQSRTSAGMRTVGRIFDEELARFADNDGVQDVPVTELHRIRVHCEQEATPTDGAVASS</sequence>
<name>A0A7W7HLR9_9ACTN</name>